<sequence length="246" mass="26961">MRKTNRFIMLLIVLFVFGALVVDSFSWGKAGQEAQQPTDFISQPVAGGDALTAARNLPAATAANTDTQGKDYDRAEFGLGHGWPDTDGDGCNERNEILGQQLQNPKYWKGKNTPPHCVVGTGTLNDPYSGKKIHFNREKNPNSVQIDHVVALYDAWEKGAAQWVPAKRFALATDPLNLLAVSGHENESKGHSDAASWLPPNTAFHCEYVSRQVAVKQKYEIAVTAEERAAMVEVLETCPGQELPRT</sequence>
<organism evidence="2 3">
    <name type="scientific">Actinobaculum suis</name>
    <dbReference type="NCBI Taxonomy" id="1657"/>
    <lineage>
        <taxon>Bacteria</taxon>
        <taxon>Bacillati</taxon>
        <taxon>Actinomycetota</taxon>
        <taxon>Actinomycetes</taxon>
        <taxon>Actinomycetales</taxon>
        <taxon>Actinomycetaceae</taxon>
        <taxon>Actinobaculum</taxon>
    </lineage>
</organism>
<keyword evidence="3" id="KW-1185">Reference proteome</keyword>
<reference evidence="3" key="1">
    <citation type="submission" date="2016-10" db="EMBL/GenBank/DDBJ databases">
        <authorList>
            <person name="Varghese N."/>
        </authorList>
    </citation>
    <scope>NUCLEOTIDE SEQUENCE [LARGE SCALE GENOMIC DNA]</scope>
    <source>
        <strain evidence="3">DSM 20639</strain>
    </source>
</reference>
<dbReference type="AlphaFoldDB" id="A0A1G7CPF8"/>
<dbReference type="InterPro" id="IPR011089">
    <property type="entry name" value="GmrSD_C"/>
</dbReference>
<accession>A0A1G7CPF8</accession>
<proteinExistence type="predicted"/>
<dbReference type="Pfam" id="PF07510">
    <property type="entry name" value="GmrSD_C"/>
    <property type="match status" value="1"/>
</dbReference>
<gene>
    <name evidence="2" type="ORF">SAMN05421878_10834</name>
</gene>
<evidence type="ECO:0000313" key="2">
    <source>
        <dbReference type="EMBL" id="SDE40546.1"/>
    </source>
</evidence>
<dbReference type="PANTHER" id="PTHR24094">
    <property type="entry name" value="SECRETED PROTEIN"/>
    <property type="match status" value="1"/>
</dbReference>
<dbReference type="PANTHER" id="PTHR24094:SF15">
    <property type="entry name" value="AMP-DEPENDENT SYNTHETASE_LIGASE DOMAIN-CONTAINING PROTEIN-RELATED"/>
    <property type="match status" value="1"/>
</dbReference>
<name>A0A1G7CPF8_9ACTO</name>
<dbReference type="EMBL" id="FNAU01000008">
    <property type="protein sequence ID" value="SDE40546.1"/>
    <property type="molecule type" value="Genomic_DNA"/>
</dbReference>
<feature type="domain" description="GmrSD restriction endonucleases C-terminal" evidence="1">
    <location>
        <begin position="94"/>
        <end position="234"/>
    </location>
</feature>
<evidence type="ECO:0000313" key="3">
    <source>
        <dbReference type="Proteomes" id="UP000182744"/>
    </source>
</evidence>
<evidence type="ECO:0000259" key="1">
    <source>
        <dbReference type="Pfam" id="PF07510"/>
    </source>
</evidence>
<protein>
    <recommendedName>
        <fullName evidence="1">GmrSD restriction endonucleases C-terminal domain-containing protein</fullName>
    </recommendedName>
</protein>
<dbReference type="Proteomes" id="UP000182744">
    <property type="component" value="Unassembled WGS sequence"/>
</dbReference>